<keyword evidence="1" id="KW-1133">Transmembrane helix</keyword>
<proteinExistence type="predicted"/>
<comment type="caution">
    <text evidence="2">The sequence shown here is derived from an EMBL/GenBank/DDBJ whole genome shotgun (WGS) entry which is preliminary data.</text>
</comment>
<dbReference type="RefSeq" id="XP_022473648.1">
    <property type="nucleotide sequence ID" value="XM_022619887.1"/>
</dbReference>
<dbReference type="EMBL" id="MJBS01000069">
    <property type="protein sequence ID" value="OHE96491.1"/>
    <property type="molecule type" value="Genomic_DNA"/>
</dbReference>
<reference evidence="2 3" key="1">
    <citation type="submission" date="2016-09" db="EMBL/GenBank/DDBJ databases">
        <authorList>
            <person name="Capua I."/>
            <person name="De Benedictis P."/>
            <person name="Joannis T."/>
            <person name="Lombin L.H."/>
            <person name="Cattoli G."/>
        </authorList>
    </citation>
    <scope>NUCLEOTIDE SEQUENCE [LARGE SCALE GENOMIC DNA]</scope>
    <source>
        <strain evidence="2 3">IMI 309357</strain>
    </source>
</reference>
<keyword evidence="1" id="KW-0812">Transmembrane</keyword>
<keyword evidence="1" id="KW-0472">Membrane</keyword>
<name>A0A1G4B505_9PEZI</name>
<dbReference type="Proteomes" id="UP000176998">
    <property type="component" value="Unassembled WGS sequence"/>
</dbReference>
<dbReference type="OrthoDB" id="4476201at2759"/>
<feature type="transmembrane region" description="Helical" evidence="1">
    <location>
        <begin position="145"/>
        <end position="166"/>
    </location>
</feature>
<dbReference type="AlphaFoldDB" id="A0A1G4B505"/>
<accession>A0A1G4B505</accession>
<sequence>RSTRTVTLDNRRLLKGTKTRKIPASPSRKALEISTSCKQSIFGSPHQDKPFRGFIEKPRWATGTSRREATRRQQEPLLKTLAPNFYPETLGNLKSFLTQVVEVLSNPKEYAINQWVDRQGGLDRLPRDQDKMVRRLQAGEKRQELHACIINCVMSSFVLGTSLLLLKAITAVNT</sequence>
<dbReference type="GeneID" id="34561397"/>
<evidence type="ECO:0000313" key="2">
    <source>
        <dbReference type="EMBL" id="OHE96491.1"/>
    </source>
</evidence>
<gene>
    <name evidence="2" type="ORF">CORC01_08254</name>
</gene>
<evidence type="ECO:0000313" key="3">
    <source>
        <dbReference type="Proteomes" id="UP000176998"/>
    </source>
</evidence>
<organism evidence="2 3">
    <name type="scientific">Colletotrichum orchidophilum</name>
    <dbReference type="NCBI Taxonomy" id="1209926"/>
    <lineage>
        <taxon>Eukaryota</taxon>
        <taxon>Fungi</taxon>
        <taxon>Dikarya</taxon>
        <taxon>Ascomycota</taxon>
        <taxon>Pezizomycotina</taxon>
        <taxon>Sordariomycetes</taxon>
        <taxon>Hypocreomycetidae</taxon>
        <taxon>Glomerellales</taxon>
        <taxon>Glomerellaceae</taxon>
        <taxon>Colletotrichum</taxon>
    </lineage>
</organism>
<protein>
    <submittedName>
        <fullName evidence="2">Uncharacterized protein</fullName>
    </submittedName>
</protein>
<keyword evidence="3" id="KW-1185">Reference proteome</keyword>
<feature type="non-terminal residue" evidence="2">
    <location>
        <position position="1"/>
    </location>
</feature>
<evidence type="ECO:0000256" key="1">
    <source>
        <dbReference type="SAM" id="Phobius"/>
    </source>
</evidence>